<evidence type="ECO:0000313" key="3">
    <source>
        <dbReference type="Proteomes" id="UP000053237"/>
    </source>
</evidence>
<evidence type="ECO:0000256" key="1">
    <source>
        <dbReference type="SAM" id="SignalP"/>
    </source>
</evidence>
<proteinExistence type="predicted"/>
<protein>
    <submittedName>
        <fullName evidence="2">Uncharacterized protein</fullName>
    </submittedName>
</protein>
<evidence type="ECO:0000313" key="2">
    <source>
        <dbReference type="EMBL" id="CCI44006.1"/>
    </source>
</evidence>
<gene>
    <name evidence="2" type="ORF">BN9_047900</name>
</gene>
<sequence length="284" mass="31880">MKSPFSIATILAFITCSNGQTLRTSSEERVLLASVSDSTKMGHKEYHLSSHHTQGLSSGMDSKSHVNDISSRIQHGGIHEDVKSPKEMAMPRFASCFNNAEKRESEDPTEAEKCTQIIAQVSANCKKTRRVSSRKTPKRQLMENYSCGHPNINGNTHCPYCYPNGHFPDFQTPVVGYPTHPPPHQQMTQDQSHSNYQGQRSGLRLMFVLRKTAIIVRLMLSRRLRNAAIIVRNRLLLGVLKSKLKCAVTAVPNVEQLSIRAPLMSPVVVLWHTSVKRAWIVLKK</sequence>
<comment type="caution">
    <text evidence="2">The sequence shown here is derived from an EMBL/GenBank/DDBJ whole genome shotgun (WGS) entry which is preliminary data.</text>
</comment>
<accession>A0A024GAW6</accession>
<feature type="chain" id="PRO_5005404576" evidence="1">
    <location>
        <begin position="20"/>
        <end position="284"/>
    </location>
</feature>
<dbReference type="EMBL" id="CAIX01000059">
    <property type="protein sequence ID" value="CCI44006.1"/>
    <property type="molecule type" value="Genomic_DNA"/>
</dbReference>
<name>A0A024GAW6_9STRA</name>
<keyword evidence="3" id="KW-1185">Reference proteome</keyword>
<keyword evidence="1" id="KW-0732">Signal</keyword>
<organism evidence="2 3">
    <name type="scientific">Albugo candida</name>
    <dbReference type="NCBI Taxonomy" id="65357"/>
    <lineage>
        <taxon>Eukaryota</taxon>
        <taxon>Sar</taxon>
        <taxon>Stramenopiles</taxon>
        <taxon>Oomycota</taxon>
        <taxon>Peronosporomycetes</taxon>
        <taxon>Albuginales</taxon>
        <taxon>Albuginaceae</taxon>
        <taxon>Albugo</taxon>
    </lineage>
</organism>
<dbReference type="AlphaFoldDB" id="A0A024GAW6"/>
<feature type="signal peptide" evidence="1">
    <location>
        <begin position="1"/>
        <end position="19"/>
    </location>
</feature>
<dbReference type="Proteomes" id="UP000053237">
    <property type="component" value="Unassembled WGS sequence"/>
</dbReference>
<reference evidence="2 3" key="1">
    <citation type="submission" date="2012-05" db="EMBL/GenBank/DDBJ databases">
        <title>Recombination and specialization in a pathogen metapopulation.</title>
        <authorList>
            <person name="Gardiner A."/>
            <person name="Kemen E."/>
            <person name="Schultz-Larsen T."/>
            <person name="MacLean D."/>
            <person name="Van Oosterhout C."/>
            <person name="Jones J.D.G."/>
        </authorList>
    </citation>
    <scope>NUCLEOTIDE SEQUENCE [LARGE SCALE GENOMIC DNA]</scope>
    <source>
        <strain evidence="2 3">Ac Nc2</strain>
    </source>
</reference>
<dbReference type="InParanoid" id="A0A024GAW6"/>